<organism evidence="11 12">
    <name type="scientific">Herbaspirillum frisingense GSF30</name>
    <dbReference type="NCBI Taxonomy" id="864073"/>
    <lineage>
        <taxon>Bacteria</taxon>
        <taxon>Pseudomonadati</taxon>
        <taxon>Pseudomonadota</taxon>
        <taxon>Betaproteobacteria</taxon>
        <taxon>Burkholderiales</taxon>
        <taxon>Oxalobacteraceae</taxon>
        <taxon>Herbaspirillum</taxon>
    </lineage>
</organism>
<feature type="domain" description="GIY-YIG" evidence="10">
    <location>
        <begin position="108"/>
        <end position="182"/>
    </location>
</feature>
<gene>
    <name evidence="11" type="ORF">HFRIS_022153</name>
</gene>
<dbReference type="Proteomes" id="UP000006772">
    <property type="component" value="Unassembled WGS sequence"/>
</dbReference>
<keyword evidence="2" id="KW-0228">DNA excision</keyword>
<dbReference type="InterPro" id="IPR000305">
    <property type="entry name" value="GIY-YIG_endonuc"/>
</dbReference>
<proteinExistence type="predicted"/>
<evidence type="ECO:0000256" key="9">
    <source>
        <dbReference type="ARBA" id="ARBA00042732"/>
    </source>
</evidence>
<dbReference type="CDD" id="cd10434">
    <property type="entry name" value="GIY-YIG_UvrC_Cho"/>
    <property type="match status" value="1"/>
</dbReference>
<keyword evidence="1" id="KW-0227">DNA damage</keyword>
<dbReference type="AlphaFoldDB" id="A0AAI9IAF0"/>
<evidence type="ECO:0000313" key="11">
    <source>
        <dbReference type="EMBL" id="EOA02508.1"/>
    </source>
</evidence>
<dbReference type="SMART" id="SM00465">
    <property type="entry name" value="GIYc"/>
    <property type="match status" value="1"/>
</dbReference>
<dbReference type="GO" id="GO:0016787">
    <property type="term" value="F:hydrolase activity"/>
    <property type="evidence" value="ECO:0007669"/>
    <property type="project" value="UniProtKB-KW"/>
</dbReference>
<dbReference type="InterPro" id="IPR047296">
    <property type="entry name" value="GIY-YIG_UvrC_Cho"/>
</dbReference>
<evidence type="ECO:0000313" key="12">
    <source>
        <dbReference type="Proteomes" id="UP000006772"/>
    </source>
</evidence>
<dbReference type="GO" id="GO:0009432">
    <property type="term" value="P:SOS response"/>
    <property type="evidence" value="ECO:0007669"/>
    <property type="project" value="UniProtKB-KW"/>
</dbReference>
<dbReference type="EMBL" id="AEEC02000047">
    <property type="protein sequence ID" value="EOA02508.1"/>
    <property type="molecule type" value="Genomic_DNA"/>
</dbReference>
<keyword evidence="6" id="KW-0742">SOS response</keyword>
<dbReference type="GO" id="GO:0004519">
    <property type="term" value="F:endonuclease activity"/>
    <property type="evidence" value="ECO:0007669"/>
    <property type="project" value="UniProtKB-KW"/>
</dbReference>
<evidence type="ECO:0000256" key="5">
    <source>
        <dbReference type="ARBA" id="ARBA00023204"/>
    </source>
</evidence>
<dbReference type="InterPro" id="IPR050066">
    <property type="entry name" value="UvrABC_protein_C"/>
</dbReference>
<evidence type="ECO:0000256" key="2">
    <source>
        <dbReference type="ARBA" id="ARBA00022769"/>
    </source>
</evidence>
<evidence type="ECO:0000259" key="10">
    <source>
        <dbReference type="PROSITE" id="PS50164"/>
    </source>
</evidence>
<evidence type="ECO:0000256" key="3">
    <source>
        <dbReference type="ARBA" id="ARBA00022801"/>
    </source>
</evidence>
<reference evidence="11 12" key="1">
    <citation type="journal article" date="2013" name="Front. Microbiol.">
        <title>The genome of the endophytic bacterium H. frisingense GSF30(T) identifies diverse strategies in the Herbaspirillum genus to interact with plants.</title>
        <authorList>
            <person name="Straub D."/>
            <person name="Rothballer M."/>
            <person name="Hartmann A."/>
            <person name="Ludewig U."/>
        </authorList>
    </citation>
    <scope>NUCLEOTIDE SEQUENCE [LARGE SCALE GENOMIC DNA]</scope>
    <source>
        <strain evidence="11 12">GSF30</strain>
    </source>
</reference>
<accession>A0AAI9IAF0</accession>
<dbReference type="RefSeq" id="WP_006465231.1">
    <property type="nucleotide sequence ID" value="NZ_AEEC02000047.1"/>
</dbReference>
<keyword evidence="11" id="KW-0255">Endonuclease</keyword>
<dbReference type="GO" id="GO:0006289">
    <property type="term" value="P:nucleotide-excision repair"/>
    <property type="evidence" value="ECO:0007669"/>
    <property type="project" value="InterPro"/>
</dbReference>
<dbReference type="Gene3D" id="3.40.1440.10">
    <property type="entry name" value="GIY-YIG endonuclease"/>
    <property type="match status" value="1"/>
</dbReference>
<dbReference type="GO" id="GO:0009380">
    <property type="term" value="C:excinuclease repair complex"/>
    <property type="evidence" value="ECO:0007669"/>
    <property type="project" value="TreeGrafter"/>
</dbReference>
<sequence length="372" mass="41079">MNTKKELAHAMNTLSHRTSLTQLFTRPLQAAMPSLMPHASAVAPGGTAPRKLPTALVERLLAQEGQRGMGAPGHPLATFNAPQPAAHRAATFSYPLHIERASIEALPNACGVYIFRGVDDAPLYVGRSVNLRSRVLAHLHNHEEQFLIGQTRRIECRRTAGELGAALLENSLLRDLRPAHNKKQRSKRGLFTLRLSAEGQPQVTQVAEREFSRAENLFGIFTSERAAQEALHKLVQGHGLCSIVTGLEQPGGFGMACFGRQIRRCRGACTGEESTEQHQQRLMQALEDLRILPWPYAGPMGIVEQGEGWQQVHVIDHWRYLGSLDRDHRQLPARPAASLKGFDLDSYKLVIQPYLLGQLDLRPLPGLPLSAG</sequence>
<protein>
    <recommendedName>
        <fullName evidence="7">Excinuclease cho</fullName>
    </recommendedName>
    <alternativeName>
        <fullName evidence="9">Endonuclease cho</fullName>
    </alternativeName>
    <alternativeName>
        <fullName evidence="8">UvrC homolog protein</fullName>
    </alternativeName>
</protein>
<dbReference type="SUPFAM" id="SSF82771">
    <property type="entry name" value="GIY-YIG endonuclease"/>
    <property type="match status" value="1"/>
</dbReference>
<keyword evidence="4" id="KW-0267">Excision nuclease</keyword>
<dbReference type="PANTHER" id="PTHR30562:SF10">
    <property type="entry name" value="EXCINUCLEASE CHO"/>
    <property type="match status" value="1"/>
</dbReference>
<evidence type="ECO:0000256" key="1">
    <source>
        <dbReference type="ARBA" id="ARBA00022763"/>
    </source>
</evidence>
<dbReference type="InterPro" id="IPR035901">
    <property type="entry name" value="GIY-YIG_endonuc_sf"/>
</dbReference>
<evidence type="ECO:0000256" key="6">
    <source>
        <dbReference type="ARBA" id="ARBA00023236"/>
    </source>
</evidence>
<evidence type="ECO:0000256" key="8">
    <source>
        <dbReference type="ARBA" id="ARBA00042138"/>
    </source>
</evidence>
<dbReference type="PANTHER" id="PTHR30562">
    <property type="entry name" value="UVRC/OXIDOREDUCTASE"/>
    <property type="match status" value="1"/>
</dbReference>
<evidence type="ECO:0000256" key="4">
    <source>
        <dbReference type="ARBA" id="ARBA00022881"/>
    </source>
</evidence>
<name>A0AAI9IAF0_9BURK</name>
<dbReference type="PROSITE" id="PS50164">
    <property type="entry name" value="GIY_YIG"/>
    <property type="match status" value="1"/>
</dbReference>
<comment type="caution">
    <text evidence="11">The sequence shown here is derived from an EMBL/GenBank/DDBJ whole genome shotgun (WGS) entry which is preliminary data.</text>
</comment>
<keyword evidence="5" id="KW-0234">DNA repair</keyword>
<keyword evidence="11" id="KW-0540">Nuclease</keyword>
<evidence type="ECO:0000256" key="7">
    <source>
        <dbReference type="ARBA" id="ARBA00040756"/>
    </source>
</evidence>
<keyword evidence="3" id="KW-0378">Hydrolase</keyword>